<evidence type="ECO:0000256" key="1">
    <source>
        <dbReference type="ARBA" id="ARBA00011900"/>
    </source>
</evidence>
<evidence type="ECO:0000256" key="3">
    <source>
        <dbReference type="ARBA" id="ARBA00022679"/>
    </source>
</evidence>
<keyword evidence="2" id="KW-0489">Methyltransferase</keyword>
<dbReference type="GO" id="GO:0032259">
    <property type="term" value="P:methylation"/>
    <property type="evidence" value="ECO:0007669"/>
    <property type="project" value="UniProtKB-KW"/>
</dbReference>
<dbReference type="AlphaFoldDB" id="A0A6C0LK78"/>
<dbReference type="PANTHER" id="PTHR33841:SF6">
    <property type="entry name" value="TYPE II METHYLTRANSFERASE M.HINDII"/>
    <property type="match status" value="1"/>
</dbReference>
<keyword evidence="5" id="KW-0680">Restriction system</keyword>
<comment type="catalytic activity">
    <reaction evidence="7">
        <text>a 2'-deoxyadenosine in DNA + S-adenosyl-L-methionine = an N(6)-methyl-2'-deoxyadenosine in DNA + S-adenosyl-L-homocysteine + H(+)</text>
        <dbReference type="Rhea" id="RHEA:15197"/>
        <dbReference type="Rhea" id="RHEA-COMP:12418"/>
        <dbReference type="Rhea" id="RHEA-COMP:12419"/>
        <dbReference type="ChEBI" id="CHEBI:15378"/>
        <dbReference type="ChEBI" id="CHEBI:57856"/>
        <dbReference type="ChEBI" id="CHEBI:59789"/>
        <dbReference type="ChEBI" id="CHEBI:90615"/>
        <dbReference type="ChEBI" id="CHEBI:90616"/>
        <dbReference type="EC" id="2.1.1.72"/>
    </reaction>
</comment>
<dbReference type="GO" id="GO:0009007">
    <property type="term" value="F:site-specific DNA-methyltransferase (adenine-specific) activity"/>
    <property type="evidence" value="ECO:0007669"/>
    <property type="project" value="UniProtKB-EC"/>
</dbReference>
<dbReference type="InterPro" id="IPR011639">
    <property type="entry name" value="MethylTrfase_TaqI-like_dom"/>
</dbReference>
<dbReference type="EC" id="2.1.1.72" evidence="1"/>
<sequence length="456" mass="53060">MSIISINKDDYQQELHVTQENKQLFGEIFTPFSLVDIMFNMMDDSCFNDPSKTFLDAGAGSGFFSMCLYWRLMDGLANKIINKDKRSQHIITKMLYMSEIREENVDKLRTMFGENSNIIEGNFLEYLSMKFNYIIGNPPYNCNGIKKVPTNSVKNKKQDGKTIWFHFVKHAMNILIPGGQILFIIPSIWMKPGRDKSYEYMTSYKLNKVRCMSNSVTNKYFYGEAQTPTSLVLLSKIPSDNVISLYDQDLDRYIEYDYDPTMFEPIPVYGCSVFRKVKRDLKTIGLKVFKTNMPSTSASISKTKNKEHSYENIRTSILSGLNPKLVIDYSNKQLAFAGKCKLVMPHKMYGFPFIDKEGKYGISNRDSYVIVSDDIDYLERLSSFFKTKTALYLFESTRYRMKYLEKYVFQVIPDICKLADFPHEINDETISTYFAFTDEENDAINNLHSKKYTFTY</sequence>
<accession>A0A6C0LK78</accession>
<dbReference type="Gene3D" id="3.40.50.150">
    <property type="entry name" value="Vaccinia Virus protein VP39"/>
    <property type="match status" value="1"/>
</dbReference>
<dbReference type="EMBL" id="MN740505">
    <property type="protein sequence ID" value="QHU30308.1"/>
    <property type="molecule type" value="Genomic_DNA"/>
</dbReference>
<dbReference type="GO" id="GO:0003677">
    <property type="term" value="F:DNA binding"/>
    <property type="evidence" value="ECO:0007669"/>
    <property type="project" value="UniProtKB-KW"/>
</dbReference>
<evidence type="ECO:0000256" key="4">
    <source>
        <dbReference type="ARBA" id="ARBA00022691"/>
    </source>
</evidence>
<feature type="domain" description="Type II methyltransferase M.TaqI-like" evidence="8">
    <location>
        <begin position="85"/>
        <end position="204"/>
    </location>
</feature>
<organism evidence="9">
    <name type="scientific">viral metagenome</name>
    <dbReference type="NCBI Taxonomy" id="1070528"/>
    <lineage>
        <taxon>unclassified sequences</taxon>
        <taxon>metagenomes</taxon>
        <taxon>organismal metagenomes</taxon>
    </lineage>
</organism>
<dbReference type="PANTHER" id="PTHR33841">
    <property type="entry name" value="DNA METHYLTRANSFERASE YEEA-RELATED"/>
    <property type="match status" value="1"/>
</dbReference>
<protein>
    <recommendedName>
        <fullName evidence="1">site-specific DNA-methyltransferase (adenine-specific)</fullName>
        <ecNumber evidence="1">2.1.1.72</ecNumber>
    </recommendedName>
</protein>
<evidence type="ECO:0000313" key="9">
    <source>
        <dbReference type="EMBL" id="QHU30308.1"/>
    </source>
</evidence>
<evidence type="ECO:0000256" key="2">
    <source>
        <dbReference type="ARBA" id="ARBA00022603"/>
    </source>
</evidence>
<dbReference type="PRINTS" id="PR00507">
    <property type="entry name" value="N12N6MTFRASE"/>
</dbReference>
<dbReference type="PROSITE" id="PS00092">
    <property type="entry name" value="N6_MTASE"/>
    <property type="match status" value="1"/>
</dbReference>
<dbReference type="GO" id="GO:0009307">
    <property type="term" value="P:DNA restriction-modification system"/>
    <property type="evidence" value="ECO:0007669"/>
    <property type="project" value="UniProtKB-KW"/>
</dbReference>
<dbReference type="InterPro" id="IPR050953">
    <property type="entry name" value="N4_N6_ade-DNA_methylase"/>
</dbReference>
<dbReference type="SUPFAM" id="SSF53335">
    <property type="entry name" value="S-adenosyl-L-methionine-dependent methyltransferases"/>
    <property type="match status" value="1"/>
</dbReference>
<keyword evidence="4" id="KW-0949">S-adenosyl-L-methionine</keyword>
<evidence type="ECO:0000256" key="5">
    <source>
        <dbReference type="ARBA" id="ARBA00022747"/>
    </source>
</evidence>
<keyword evidence="6" id="KW-0238">DNA-binding</keyword>
<dbReference type="InterPro" id="IPR002052">
    <property type="entry name" value="DNA_methylase_N6_adenine_CS"/>
</dbReference>
<evidence type="ECO:0000256" key="6">
    <source>
        <dbReference type="ARBA" id="ARBA00023125"/>
    </source>
</evidence>
<name>A0A6C0LK78_9ZZZZ</name>
<evidence type="ECO:0000259" key="8">
    <source>
        <dbReference type="Pfam" id="PF07669"/>
    </source>
</evidence>
<dbReference type="InterPro" id="IPR029063">
    <property type="entry name" value="SAM-dependent_MTases_sf"/>
</dbReference>
<keyword evidence="3" id="KW-0808">Transferase</keyword>
<dbReference type="Pfam" id="PF07669">
    <property type="entry name" value="Eco57I"/>
    <property type="match status" value="1"/>
</dbReference>
<evidence type="ECO:0000256" key="7">
    <source>
        <dbReference type="ARBA" id="ARBA00047942"/>
    </source>
</evidence>
<proteinExistence type="predicted"/>
<reference evidence="9" key="1">
    <citation type="journal article" date="2020" name="Nature">
        <title>Giant virus diversity and host interactions through global metagenomics.</title>
        <authorList>
            <person name="Schulz F."/>
            <person name="Roux S."/>
            <person name="Paez-Espino D."/>
            <person name="Jungbluth S."/>
            <person name="Walsh D.A."/>
            <person name="Denef V.J."/>
            <person name="McMahon K.D."/>
            <person name="Konstantinidis K.T."/>
            <person name="Eloe-Fadrosh E.A."/>
            <person name="Kyrpides N.C."/>
            <person name="Woyke T."/>
        </authorList>
    </citation>
    <scope>NUCLEOTIDE SEQUENCE</scope>
    <source>
        <strain evidence="9">GVMAG-M-3300027833-11</strain>
    </source>
</reference>